<evidence type="ECO:0000313" key="1">
    <source>
        <dbReference type="EMBL" id="NYY87169.1"/>
    </source>
</evidence>
<dbReference type="InterPro" id="IPR036866">
    <property type="entry name" value="RibonucZ/Hydroxyglut_hydro"/>
</dbReference>
<evidence type="ECO:0000313" key="2">
    <source>
        <dbReference type="EMBL" id="UGX96677.1"/>
    </source>
</evidence>
<accession>A0A7Z0TMQ1</accession>
<dbReference type="Gene3D" id="3.60.15.10">
    <property type="entry name" value="Ribonuclease Z/Hydroxyacylglutathione hydrolase-like"/>
    <property type="match status" value="1"/>
</dbReference>
<organism evidence="1">
    <name type="scientific">Bradyrhizobium barranii subsp. barranii</name>
    <dbReference type="NCBI Taxonomy" id="2823807"/>
    <lineage>
        <taxon>Bacteria</taxon>
        <taxon>Pseudomonadati</taxon>
        <taxon>Pseudomonadota</taxon>
        <taxon>Alphaproteobacteria</taxon>
        <taxon>Hyphomicrobiales</taxon>
        <taxon>Nitrobacteraceae</taxon>
        <taxon>Bradyrhizobium</taxon>
        <taxon>Bradyrhizobium barranii</taxon>
    </lineage>
</organism>
<protein>
    <recommendedName>
        <fullName evidence="4">MBL fold metallo-hydrolase</fullName>
    </recommendedName>
</protein>
<dbReference type="PANTHER" id="PTHR30619">
    <property type="entry name" value="DNA INTERNALIZATION/COMPETENCE PROTEIN COMEC/REC2"/>
    <property type="match status" value="1"/>
</dbReference>
<evidence type="ECO:0008006" key="4">
    <source>
        <dbReference type="Google" id="ProtNLM"/>
    </source>
</evidence>
<dbReference type="EMBL" id="JACBFH010000001">
    <property type="protein sequence ID" value="NYY87169.1"/>
    <property type="molecule type" value="Genomic_DNA"/>
</dbReference>
<name>A0A7Z0TMQ1_9BRAD</name>
<dbReference type="PANTHER" id="PTHR30619:SF1">
    <property type="entry name" value="RECOMBINATION PROTEIN 2"/>
    <property type="match status" value="1"/>
</dbReference>
<reference evidence="2 3" key="3">
    <citation type="journal article" date="2022" name="Int. J. Syst. Evol. Microbiol.">
        <title>Strains of Bradyrhizobium barranii sp. nov. associated with legumes native to Canada are symbionts of soybeans and belong to different subspecies (subsp. barranii subsp. nov. and subsp. apii subsp. nov.) and symbiovars (sv. glycinearum and sv. septentrionale).</title>
        <authorList>
            <person name="Bromfield E.S.P."/>
            <person name="Cloutier S."/>
            <person name="Wasai-Hara S."/>
            <person name="Minamisawa K."/>
        </authorList>
    </citation>
    <scope>NUCLEOTIDE SEQUENCE [LARGE SCALE GENOMIC DNA]</scope>
    <source>
        <strain evidence="2 3">323S2</strain>
    </source>
</reference>
<gene>
    <name evidence="2" type="ORF">G6321_00016665</name>
    <name evidence="1" type="ORF">G6321_01610</name>
</gene>
<sequence length="372" mass="40813">MIRFEALNAKHGDALLLHYQWKNKKRLWLIDGGPKGVWKQTLKPRLEELRGNDSELVIDLAMLSHVDEDHVTGILQMTKGLAEREESAADFLDIKRFWHNSFHDIVGSSASLQAGMSSLAGMEAKAAAAMAGASPQLKVGDRSLDERAVAVLASIGQGRELRDYLTKLKLNGNQPFGGTLSSKSGSETVEGATVTLVGPIKSRLDAFRQKWKSESGNAAALAALFRNDLDESPTNLSSLVMLVVIAKRKILLTGDARGDDIVDGCNDAGLKLPLKLDILKMPHHGSDRNITKKFLESFPAKHYVISADGKYGNPDSDTVENIVMTRGDDDYTLHFTNEVKGLKTQLTKLKKKHSFEAEIRKKSAPSLTIELD</sequence>
<proteinExistence type="predicted"/>
<dbReference type="EMBL" id="CP088280">
    <property type="protein sequence ID" value="UGX96677.1"/>
    <property type="molecule type" value="Genomic_DNA"/>
</dbReference>
<dbReference type="SUPFAM" id="SSF56281">
    <property type="entry name" value="Metallo-hydrolase/oxidoreductase"/>
    <property type="match status" value="2"/>
</dbReference>
<dbReference type="RefSeq" id="WP_166342635.1">
    <property type="nucleotide sequence ID" value="NZ_CP088280.1"/>
</dbReference>
<reference evidence="2 3" key="1">
    <citation type="journal article" date="2017" name="Syst. Appl. Microbiol.">
        <title>Soybeans inoculated with root zone soils of Canadian native legumes harbour diverse and novel Bradyrhizobium spp. that possess agricultural potential.</title>
        <authorList>
            <person name="Bromfield E.S.P."/>
            <person name="Cloutier S."/>
            <person name="Tambong J.T."/>
            <person name="Tran Thi T.V."/>
        </authorList>
    </citation>
    <scope>NUCLEOTIDE SEQUENCE [LARGE SCALE GENOMIC DNA]</scope>
    <source>
        <strain evidence="2 3">323S2</strain>
    </source>
</reference>
<dbReference type="InterPro" id="IPR052159">
    <property type="entry name" value="Competence_DNA_uptake"/>
</dbReference>
<reference evidence="1" key="2">
    <citation type="submission" date="2020-06" db="EMBL/GenBank/DDBJ databases">
        <title>Whole Genome Sequence of Bradyrhizobium sp. Strain 323S2.</title>
        <authorList>
            <person name="Bromfield E.S.P."/>
        </authorList>
    </citation>
    <scope>NUCLEOTIDE SEQUENCE [LARGE SCALE GENOMIC DNA]</scope>
    <source>
        <strain evidence="1">323S2</strain>
    </source>
</reference>
<dbReference type="AlphaFoldDB" id="A0A7Z0TMQ1"/>
<evidence type="ECO:0000313" key="3">
    <source>
        <dbReference type="Proteomes" id="UP000564836"/>
    </source>
</evidence>
<dbReference type="Proteomes" id="UP000564836">
    <property type="component" value="Chromosome"/>
</dbReference>